<evidence type="ECO:0000313" key="2">
    <source>
        <dbReference type="Proteomes" id="UP000183567"/>
    </source>
</evidence>
<dbReference type="STRING" id="180088.A0A1J8QV58"/>
<dbReference type="EMBL" id="LVVM01003061">
    <property type="protein sequence ID" value="OJA15548.1"/>
    <property type="molecule type" value="Genomic_DNA"/>
</dbReference>
<accession>A0A1J8QV58</accession>
<comment type="caution">
    <text evidence="1">The sequence shown here is derived from an EMBL/GenBank/DDBJ whole genome shotgun (WGS) entry which is preliminary data.</text>
</comment>
<reference evidence="1 2" key="1">
    <citation type="submission" date="2016-03" db="EMBL/GenBank/DDBJ databases">
        <title>Comparative genomics of the ectomycorrhizal sister species Rhizopogon vinicolor and Rhizopogon vesiculosus (Basidiomycota: Boletales) reveals a divergence of the mating type B locus.</title>
        <authorList>
            <person name="Mujic A.B."/>
            <person name="Kuo A."/>
            <person name="Tritt A."/>
            <person name="Lipzen A."/>
            <person name="Chen C."/>
            <person name="Johnson J."/>
            <person name="Sharma A."/>
            <person name="Barry K."/>
            <person name="Grigoriev I.V."/>
            <person name="Spatafora J.W."/>
        </authorList>
    </citation>
    <scope>NUCLEOTIDE SEQUENCE [LARGE SCALE GENOMIC DNA]</scope>
    <source>
        <strain evidence="1 2">AM-OR11-056</strain>
    </source>
</reference>
<sequence>MFEAAASQAWLCKGLETIKEPAQKRLKGKGWDYVRPALFVTVRSWTMVASSQGHAVQKPQAGFQYFERALDLLEWGRNMYPWLVPPDAHGSGSQVRVSNLSVELTVQQAYHTDPGLNSKFPLEQLKEKAEDPLKETDRLTWNHSKVAVQVDPGFI</sequence>
<gene>
    <name evidence="1" type="ORF">AZE42_09879</name>
</gene>
<evidence type="ECO:0000313" key="1">
    <source>
        <dbReference type="EMBL" id="OJA15548.1"/>
    </source>
</evidence>
<proteinExistence type="predicted"/>
<dbReference type="AlphaFoldDB" id="A0A1J8QV58"/>
<protein>
    <submittedName>
        <fullName evidence="1">Uncharacterized protein</fullName>
    </submittedName>
</protein>
<name>A0A1J8QV58_9AGAM</name>
<dbReference type="OrthoDB" id="2423701at2759"/>
<organism evidence="1 2">
    <name type="scientific">Rhizopogon vesiculosus</name>
    <dbReference type="NCBI Taxonomy" id="180088"/>
    <lineage>
        <taxon>Eukaryota</taxon>
        <taxon>Fungi</taxon>
        <taxon>Dikarya</taxon>
        <taxon>Basidiomycota</taxon>
        <taxon>Agaricomycotina</taxon>
        <taxon>Agaricomycetes</taxon>
        <taxon>Agaricomycetidae</taxon>
        <taxon>Boletales</taxon>
        <taxon>Suillineae</taxon>
        <taxon>Rhizopogonaceae</taxon>
        <taxon>Rhizopogon</taxon>
    </lineage>
</organism>
<dbReference type="Proteomes" id="UP000183567">
    <property type="component" value="Unassembled WGS sequence"/>
</dbReference>
<keyword evidence="2" id="KW-1185">Reference proteome</keyword>